<reference evidence="2" key="1">
    <citation type="journal article" date="2019" name="Int. J. Syst. Evol. Microbiol.">
        <title>The Global Catalogue of Microorganisms (GCM) 10K type strain sequencing project: providing services to taxonomists for standard genome sequencing and annotation.</title>
        <authorList>
            <consortium name="The Broad Institute Genomics Platform"/>
            <consortium name="The Broad Institute Genome Sequencing Center for Infectious Disease"/>
            <person name="Wu L."/>
            <person name="Ma J."/>
        </authorList>
    </citation>
    <scope>NUCLEOTIDE SEQUENCE [LARGE SCALE GENOMIC DNA]</scope>
    <source>
        <strain evidence="2">JCM 11483</strain>
    </source>
</reference>
<organism evidence="1 2">
    <name type="scientific">Nesterenkonia halobia</name>
    <dbReference type="NCBI Taxonomy" id="37922"/>
    <lineage>
        <taxon>Bacteria</taxon>
        <taxon>Bacillati</taxon>
        <taxon>Actinomycetota</taxon>
        <taxon>Actinomycetes</taxon>
        <taxon>Micrococcales</taxon>
        <taxon>Micrococcaceae</taxon>
        <taxon>Nesterenkonia</taxon>
    </lineage>
</organism>
<proteinExistence type="predicted"/>
<keyword evidence="2" id="KW-1185">Reference proteome</keyword>
<gene>
    <name evidence="1" type="ORF">GCM10020260_25680</name>
</gene>
<evidence type="ECO:0000313" key="1">
    <source>
        <dbReference type="EMBL" id="GAA3288013.1"/>
    </source>
</evidence>
<accession>A0ABP6RJY3</accession>
<evidence type="ECO:0000313" key="2">
    <source>
        <dbReference type="Proteomes" id="UP001501736"/>
    </source>
</evidence>
<dbReference type="Proteomes" id="UP001501736">
    <property type="component" value="Unassembled WGS sequence"/>
</dbReference>
<name>A0ABP6RJY3_9MICC</name>
<protein>
    <submittedName>
        <fullName evidence="1">Uncharacterized protein</fullName>
    </submittedName>
</protein>
<dbReference type="EMBL" id="BAAAYG010000014">
    <property type="protein sequence ID" value="GAA3288013.1"/>
    <property type="molecule type" value="Genomic_DNA"/>
</dbReference>
<comment type="caution">
    <text evidence="1">The sequence shown here is derived from an EMBL/GenBank/DDBJ whole genome shotgun (WGS) entry which is preliminary data.</text>
</comment>
<sequence length="248" mass="27721">MDSEALAPFPVRRLLPPVPHGWSAAAARREYWAGPAETRAVERGVSGVLLADGTPVTVAVEPAAFALVDTIPQMSRQEAVVCLDAALAGRGEGLAAGLVRTRSGELDDVEGWLGSRRAQRRWHAMREFADGRSESVGESRSRVLIDELGFVAPTLQRSVHLPDGRVVRLDFDWEEDGVFGEFDGRVKYDDADRLSGTDPAGVYWREKWREDDVELATGRRVVRWRWADLEEPRRLERRLALRGVSRHT</sequence>